<dbReference type="FunFam" id="2.60.40.10:FF:000629">
    <property type="entry name" value="Titin b"/>
    <property type="match status" value="1"/>
</dbReference>
<evidence type="ECO:0000259" key="2">
    <source>
        <dbReference type="PROSITE" id="PS50835"/>
    </source>
</evidence>
<dbReference type="Pfam" id="PF09042">
    <property type="entry name" value="Titin_Z"/>
    <property type="match status" value="1"/>
</dbReference>
<proteinExistence type="predicted"/>
<dbReference type="InterPro" id="IPR003598">
    <property type="entry name" value="Ig_sub2"/>
</dbReference>
<evidence type="ECO:0000256" key="1">
    <source>
        <dbReference type="SAM" id="MobiDB-lite"/>
    </source>
</evidence>
<comment type="caution">
    <text evidence="3">The sequence shown here is derived from an EMBL/GenBank/DDBJ whole genome shotgun (WGS) entry which is preliminary data.</text>
</comment>
<dbReference type="SMART" id="SM00409">
    <property type="entry name" value="IG"/>
    <property type="match status" value="2"/>
</dbReference>
<dbReference type="InterPro" id="IPR015129">
    <property type="entry name" value="Titin_Z_rpt"/>
</dbReference>
<dbReference type="Proteomes" id="UP001159641">
    <property type="component" value="Unassembled WGS sequence"/>
</dbReference>
<dbReference type="PROSITE" id="PS50835">
    <property type="entry name" value="IG_LIKE"/>
    <property type="match status" value="2"/>
</dbReference>
<dbReference type="SMART" id="SM00408">
    <property type="entry name" value="IGc2"/>
    <property type="match status" value="2"/>
</dbReference>
<dbReference type="PANTHER" id="PTHR47633:SF4">
    <property type="entry name" value="MYOPALLADIN ISOFORM X1"/>
    <property type="match status" value="1"/>
</dbReference>
<dbReference type="FunFam" id="2.60.40.10:FF:000476">
    <property type="entry name" value="titin isoform X1"/>
    <property type="match status" value="1"/>
</dbReference>
<evidence type="ECO:0000313" key="3">
    <source>
        <dbReference type="EMBL" id="KAJ8788615.1"/>
    </source>
</evidence>
<dbReference type="Gene3D" id="2.60.40.10">
    <property type="entry name" value="Immunoglobulins"/>
    <property type="match status" value="2"/>
</dbReference>
<dbReference type="InterPro" id="IPR013783">
    <property type="entry name" value="Ig-like_fold"/>
</dbReference>
<dbReference type="InterPro" id="IPR007110">
    <property type="entry name" value="Ig-like_dom"/>
</dbReference>
<name>A0AB34HCJ1_ESCRO</name>
<dbReference type="InterPro" id="IPR013098">
    <property type="entry name" value="Ig_I-set"/>
</dbReference>
<dbReference type="AlphaFoldDB" id="A0AB34HCJ1"/>
<dbReference type="SUPFAM" id="SSF48726">
    <property type="entry name" value="Immunoglobulin"/>
    <property type="match status" value="2"/>
</dbReference>
<sequence>VPKKMTTQAPTFTQPLQSVVVLEGSTATFEAHISGFPVPEVSWFRDGQVISTSTLPGVQISFSDGRARLMIPAVTKANSGRYSLRATNGSGQATSTAELLVTAETAPPNFVQRLQSMTVRQGSQVRLQVRVTGIPTPVVKFYRDGAEIHSSLDFQISQEGDLYSLLIVEAYPEDSGTYSVNATNSVGRATSTAELLVQGEEVVPAKKTKTIVSTAQISETRQTQIEKKIEAHFDARSIATVEMVIDGAAGQQLPHKTPPRIPPKPKSRSPTPPSIAAKAQLARQQSPSPIRHSPSPVRHVRAPTPSPIRSVSPAGRISTSPIRSIKSPLLVRKAQAPTMPPGPEVPPPWKQEGYMASSESEMRETMVTSATQIRTEERWEGRYGIQEQVTISGAAGAGAAGAAEVRQETDKSAAVATVVAAVDMARVREPVISAVEQTAQRTTTTAVRIQPAQEQVGLGPCTLSCACNQCSHGFEDNTEPTMARTFRPFRGGGGLRPKYVFPFPYENQIKKEAEKTAVTKVVVAADKAKEQELKARTREVITTEQEQVHVTHEQIRKEAEKAFVPKVVISAAKAKERETRITGEITTKQEQKQITQETIMKETRKTVVPKVIVAMPKVKEQDLVSRTREGITTKKEQVQIAQEKVNTDIRDGKSFIFKLISSKPLTTM</sequence>
<gene>
    <name evidence="3" type="ORF">J1605_005346</name>
</gene>
<organism evidence="3 4">
    <name type="scientific">Eschrichtius robustus</name>
    <name type="common">California gray whale</name>
    <name type="synonym">Eschrichtius gibbosus</name>
    <dbReference type="NCBI Taxonomy" id="9764"/>
    <lineage>
        <taxon>Eukaryota</taxon>
        <taxon>Metazoa</taxon>
        <taxon>Chordata</taxon>
        <taxon>Craniata</taxon>
        <taxon>Vertebrata</taxon>
        <taxon>Euteleostomi</taxon>
        <taxon>Mammalia</taxon>
        <taxon>Eutheria</taxon>
        <taxon>Laurasiatheria</taxon>
        <taxon>Artiodactyla</taxon>
        <taxon>Whippomorpha</taxon>
        <taxon>Cetacea</taxon>
        <taxon>Mysticeti</taxon>
        <taxon>Eschrichtiidae</taxon>
        <taxon>Eschrichtius</taxon>
    </lineage>
</organism>
<dbReference type="CDD" id="cd20974">
    <property type="entry name" value="IgI_1_Titin_Z1z2-like"/>
    <property type="match status" value="1"/>
</dbReference>
<feature type="non-terminal residue" evidence="3">
    <location>
        <position position="1"/>
    </location>
</feature>
<evidence type="ECO:0000313" key="4">
    <source>
        <dbReference type="Proteomes" id="UP001159641"/>
    </source>
</evidence>
<dbReference type="InterPro" id="IPR036179">
    <property type="entry name" value="Ig-like_dom_sf"/>
</dbReference>
<reference evidence="3 4" key="1">
    <citation type="submission" date="2022-11" db="EMBL/GenBank/DDBJ databases">
        <title>Whole genome sequence of Eschrichtius robustus ER-17-0199.</title>
        <authorList>
            <person name="Bruniche-Olsen A."/>
            <person name="Black A.N."/>
            <person name="Fields C.J."/>
            <person name="Walden K."/>
            <person name="Dewoody J.A."/>
        </authorList>
    </citation>
    <scope>NUCLEOTIDE SEQUENCE [LARGE SCALE GENOMIC DNA]</scope>
    <source>
        <strain evidence="3">ER-17-0199</strain>
        <tissue evidence="3">Blubber</tissue>
    </source>
</reference>
<feature type="region of interest" description="Disordered" evidence="1">
    <location>
        <begin position="248"/>
        <end position="320"/>
    </location>
</feature>
<accession>A0AB34HCJ1</accession>
<keyword evidence="4" id="KW-1185">Reference proteome</keyword>
<dbReference type="EMBL" id="JAIQCJ010001602">
    <property type="protein sequence ID" value="KAJ8788615.1"/>
    <property type="molecule type" value="Genomic_DNA"/>
</dbReference>
<dbReference type="PANTHER" id="PTHR47633">
    <property type="entry name" value="IMMUNOGLOBULIN"/>
    <property type="match status" value="1"/>
</dbReference>
<feature type="domain" description="Ig-like" evidence="2">
    <location>
        <begin position="108"/>
        <end position="196"/>
    </location>
</feature>
<feature type="domain" description="Ig-like" evidence="2">
    <location>
        <begin position="10"/>
        <end position="102"/>
    </location>
</feature>
<protein>
    <recommendedName>
        <fullName evidence="2">Ig-like domain-containing protein</fullName>
    </recommendedName>
</protein>
<dbReference type="Pfam" id="PF07679">
    <property type="entry name" value="I-set"/>
    <property type="match status" value="2"/>
</dbReference>
<dbReference type="InterPro" id="IPR003599">
    <property type="entry name" value="Ig_sub"/>
</dbReference>